<dbReference type="EMBL" id="BMAW01004055">
    <property type="protein sequence ID" value="GFS86703.1"/>
    <property type="molecule type" value="Genomic_DNA"/>
</dbReference>
<dbReference type="AlphaFoldDB" id="A0A8X6T836"/>
<comment type="caution">
    <text evidence="1">The sequence shown here is derived from an EMBL/GenBank/DDBJ whole genome shotgun (WGS) entry which is preliminary data.</text>
</comment>
<name>A0A8X6T836_NEPPI</name>
<evidence type="ECO:0000313" key="2">
    <source>
        <dbReference type="Proteomes" id="UP000887013"/>
    </source>
</evidence>
<dbReference type="Proteomes" id="UP000887013">
    <property type="component" value="Unassembled WGS sequence"/>
</dbReference>
<proteinExistence type="predicted"/>
<keyword evidence="2" id="KW-1185">Reference proteome</keyword>
<sequence length="97" mass="11192">MPMNCRWKASSVNFQEADCGRKSHERGHKQHRPFRTTSRFGVPSVFALVLQKLEHQTAVRQVVPKGAGIAHWQLKKDIEIEKALKKSKRALLVQYKN</sequence>
<gene>
    <name evidence="1" type="ORF">NPIL_475051</name>
</gene>
<organism evidence="1 2">
    <name type="scientific">Nephila pilipes</name>
    <name type="common">Giant wood spider</name>
    <name type="synonym">Nephila maculata</name>
    <dbReference type="NCBI Taxonomy" id="299642"/>
    <lineage>
        <taxon>Eukaryota</taxon>
        <taxon>Metazoa</taxon>
        <taxon>Ecdysozoa</taxon>
        <taxon>Arthropoda</taxon>
        <taxon>Chelicerata</taxon>
        <taxon>Arachnida</taxon>
        <taxon>Araneae</taxon>
        <taxon>Araneomorphae</taxon>
        <taxon>Entelegynae</taxon>
        <taxon>Araneoidea</taxon>
        <taxon>Nephilidae</taxon>
        <taxon>Nephila</taxon>
    </lineage>
</organism>
<evidence type="ECO:0000313" key="1">
    <source>
        <dbReference type="EMBL" id="GFS86703.1"/>
    </source>
</evidence>
<reference evidence="1" key="1">
    <citation type="submission" date="2020-08" db="EMBL/GenBank/DDBJ databases">
        <title>Multicomponent nature underlies the extraordinary mechanical properties of spider dragline silk.</title>
        <authorList>
            <person name="Kono N."/>
            <person name="Nakamura H."/>
            <person name="Mori M."/>
            <person name="Yoshida Y."/>
            <person name="Ohtoshi R."/>
            <person name="Malay A.D."/>
            <person name="Moran D.A.P."/>
            <person name="Tomita M."/>
            <person name="Numata K."/>
            <person name="Arakawa K."/>
        </authorList>
    </citation>
    <scope>NUCLEOTIDE SEQUENCE</scope>
</reference>
<protein>
    <submittedName>
        <fullName evidence="1">Uncharacterized protein</fullName>
    </submittedName>
</protein>
<accession>A0A8X6T836</accession>